<proteinExistence type="predicted"/>
<reference evidence="2 3" key="1">
    <citation type="submission" date="2019-06" db="EMBL/GenBank/DDBJ databases">
        <authorList>
            <person name="Li F."/>
        </authorList>
    </citation>
    <scope>NUCLEOTIDE SEQUENCE [LARGE SCALE GENOMIC DNA]</scope>
    <source>
        <strain evidence="2 3">10F1D-1</strain>
    </source>
</reference>
<evidence type="ECO:0000313" key="3">
    <source>
        <dbReference type="Proteomes" id="UP000316252"/>
    </source>
</evidence>
<feature type="region of interest" description="Disordered" evidence="1">
    <location>
        <begin position="1"/>
        <end position="26"/>
    </location>
</feature>
<evidence type="ECO:0000313" key="2">
    <source>
        <dbReference type="EMBL" id="TPW78057.1"/>
    </source>
</evidence>
<keyword evidence="3" id="KW-1185">Reference proteome</keyword>
<accession>A0A506YAC2</accession>
<organism evidence="2 3">
    <name type="scientific">Schumannella soli</name>
    <dbReference type="NCBI Taxonomy" id="2590779"/>
    <lineage>
        <taxon>Bacteria</taxon>
        <taxon>Bacillati</taxon>
        <taxon>Actinomycetota</taxon>
        <taxon>Actinomycetes</taxon>
        <taxon>Micrococcales</taxon>
        <taxon>Microbacteriaceae</taxon>
        <taxon>Schumannella</taxon>
    </lineage>
</organism>
<comment type="caution">
    <text evidence="2">The sequence shown here is derived from an EMBL/GenBank/DDBJ whole genome shotgun (WGS) entry which is preliminary data.</text>
</comment>
<dbReference type="Proteomes" id="UP000316252">
    <property type="component" value="Unassembled WGS sequence"/>
</dbReference>
<sequence length="91" mass="10730">MSRSRRDWVQLPPPRAETPLEREFHDRGERMSYDAVMLDGRDVTDELPPEQWPWPSSMYYASGWRPWRSLEDPGTRYLPREPEGTPPATTV</sequence>
<dbReference type="RefSeq" id="WP_141162582.1">
    <property type="nucleotide sequence ID" value="NZ_VHQG01000001.1"/>
</dbReference>
<protein>
    <submittedName>
        <fullName evidence="2">Uncharacterized protein</fullName>
    </submittedName>
</protein>
<gene>
    <name evidence="2" type="ORF">FJ657_05370</name>
</gene>
<dbReference type="EMBL" id="VHQG01000001">
    <property type="protein sequence ID" value="TPW78057.1"/>
    <property type="molecule type" value="Genomic_DNA"/>
</dbReference>
<name>A0A506YAC2_9MICO</name>
<evidence type="ECO:0000256" key="1">
    <source>
        <dbReference type="SAM" id="MobiDB-lite"/>
    </source>
</evidence>
<dbReference type="AlphaFoldDB" id="A0A506YAC2"/>